<feature type="region of interest" description="Disordered" evidence="1">
    <location>
        <begin position="167"/>
        <end position="188"/>
    </location>
</feature>
<feature type="chain" id="PRO_5044861260" evidence="2">
    <location>
        <begin position="30"/>
        <end position="1163"/>
    </location>
</feature>
<feature type="region of interest" description="Disordered" evidence="1">
    <location>
        <begin position="497"/>
        <end position="529"/>
    </location>
</feature>
<feature type="region of interest" description="Disordered" evidence="1">
    <location>
        <begin position="965"/>
        <end position="1163"/>
    </location>
</feature>
<keyword evidence="4" id="KW-1185">Reference proteome</keyword>
<dbReference type="EMBL" id="JBIMZQ010000007">
    <property type="protein sequence ID" value="KAL3670232.1"/>
    <property type="molecule type" value="Genomic_DNA"/>
</dbReference>
<sequence>MVYSGGVRSFVQIAALCALALSSLPSLEAKRPTLAPTQSSVCGNSEGNKRYGVQAINDESCVKGGLGCFGDHCRYCKVLDTPKSSHLNTCLSYGVAFTSTTPVVVVQGPCTVSSGDVAAGISAVTDSSCLNGGLGCYNDHCRYCKAVETPQSTGFMACSSLDSSYSTPAPTTATPTTTAPMVAPTDAPTTTAPTLAPTDAPTTLPPTVVDPVTEAPTAIVDVPTSTPTVTEAPTAIVDVPTATPTATDPSMVAPTITSTCTVVPSAGDTDAGVNIVTDLSCAVGGLGCLSDVCRFCKVKTTPQSDSYMDCALVNGEPTPTTEAPTVNPAIDTAAPTVPDATTEAPIVTTVETVAPEIPDATLETPASTTATPDVSETPVSTTEVPNATTETPAIPDATTETPTDAPVTDTPTDVPSVSTDEPTATTVAEIPILTTEAPATTCTLVASNSDVELGISVATDPSCSLGGVGCIDDICRFCKLTTSLQSALYEDCASLEKGSQSDSIDEAPTETPDATTETPVVADTPGATTETPITFTDVVDTTTETPTVAPAITDAPVATTEAPVASMNAPAQETCGIVAAEGDIAVGIHIATDTSCSTGGVGCINELCRFCKVEITPQSEAFVDCSTLSGISDTAASDVSTPAPVSTLPSAKCDLVESSGDASVGIHVITDLSCSTGGAGCISDVCRFCKVTTSTQSAAFIDCVTVDGYTAETEPPTTITPVIPTSLTTCTQVASDGDLAVGVDITTDTSCLFGGAGCIDTVCRFCQTTATSQSASFPNCTTISDYIPRSEVPVDDTTSITDAPVAQATCDLVVSAGDAANGISITGDAACAAGGVGCIDNVCRFCKVTTTVQSAGFVDCTSIAGFTLASDVPTDTTAPSAVSISTGTDTTTPAATCGLVVAEGDAAVGIAIIADSTCQFGGTGCIDNVCRFCKVRTTDQSAAFVDCPIAAVPTVTSPVVVVDSTTAPTNTGVDTSGVTPNDTLIPVDTEAPGPDFVTKSPGTTSDASEAPGTTPSDFSSTSSSVGAASTSSDAVDAGTDSPTTTSDVTTNTPSATSNAVDSTVPGSDDTALTEVPVAGTESPSSTSVSNDSTTSPSTEEPTAVVDTSDLLTDAPVVTAGPSTNSTNSPVSDVDVDDIIDLEGSDGSDSTYLDSDESTDGLLA</sequence>
<dbReference type="Proteomes" id="UP001632037">
    <property type="component" value="Unassembled WGS sequence"/>
</dbReference>
<feature type="signal peptide" evidence="2">
    <location>
        <begin position="1"/>
        <end position="29"/>
    </location>
</feature>
<feature type="compositionally biased region" description="Acidic residues" evidence="1">
    <location>
        <begin position="1133"/>
        <end position="1145"/>
    </location>
</feature>
<feature type="compositionally biased region" description="Low complexity" evidence="1">
    <location>
        <begin position="1011"/>
        <end position="1056"/>
    </location>
</feature>
<evidence type="ECO:0000256" key="2">
    <source>
        <dbReference type="SAM" id="SignalP"/>
    </source>
</evidence>
<evidence type="ECO:0000313" key="3">
    <source>
        <dbReference type="EMBL" id="KAL3670232.1"/>
    </source>
</evidence>
<evidence type="ECO:0000313" key="4">
    <source>
        <dbReference type="Proteomes" id="UP001632037"/>
    </source>
</evidence>
<proteinExistence type="predicted"/>
<gene>
    <name evidence="3" type="ORF">V7S43_004545</name>
</gene>
<protein>
    <submittedName>
        <fullName evidence="3">Uncharacterized protein</fullName>
    </submittedName>
</protein>
<comment type="caution">
    <text evidence="3">The sequence shown here is derived from an EMBL/GenBank/DDBJ whole genome shotgun (WGS) entry which is preliminary data.</text>
</comment>
<evidence type="ECO:0000256" key="1">
    <source>
        <dbReference type="SAM" id="MobiDB-lite"/>
    </source>
</evidence>
<feature type="compositionally biased region" description="Low complexity" evidence="1">
    <location>
        <begin position="509"/>
        <end position="522"/>
    </location>
</feature>
<feature type="compositionally biased region" description="Low complexity" evidence="1">
    <location>
        <begin position="1080"/>
        <end position="1102"/>
    </location>
</feature>
<keyword evidence="2" id="KW-0732">Signal</keyword>
<organism evidence="3 4">
    <name type="scientific">Phytophthora oleae</name>
    <dbReference type="NCBI Taxonomy" id="2107226"/>
    <lineage>
        <taxon>Eukaryota</taxon>
        <taxon>Sar</taxon>
        <taxon>Stramenopiles</taxon>
        <taxon>Oomycota</taxon>
        <taxon>Peronosporomycetes</taxon>
        <taxon>Peronosporales</taxon>
        <taxon>Peronosporaceae</taxon>
        <taxon>Phytophthora</taxon>
    </lineage>
</organism>
<feature type="compositionally biased region" description="Low complexity" evidence="1">
    <location>
        <begin position="387"/>
        <end position="420"/>
    </location>
</feature>
<feature type="compositionally biased region" description="Acidic residues" evidence="1">
    <location>
        <begin position="1153"/>
        <end position="1163"/>
    </location>
</feature>
<feature type="compositionally biased region" description="Polar residues" evidence="1">
    <location>
        <begin position="364"/>
        <end position="386"/>
    </location>
</feature>
<reference evidence="3 4" key="1">
    <citation type="submission" date="2024-09" db="EMBL/GenBank/DDBJ databases">
        <title>Genome sequencing and assembly of Phytophthora oleae, isolate VK10A, causative agent of rot of olive drupes.</title>
        <authorList>
            <person name="Conti Taguali S."/>
            <person name="Riolo M."/>
            <person name="La Spada F."/>
            <person name="Cacciola S.O."/>
            <person name="Dionisio G."/>
        </authorList>
    </citation>
    <scope>NUCLEOTIDE SEQUENCE [LARGE SCALE GENOMIC DNA]</scope>
    <source>
        <strain evidence="3 4">VK10A</strain>
    </source>
</reference>
<feature type="compositionally biased region" description="Polar residues" evidence="1">
    <location>
        <begin position="1120"/>
        <end position="1130"/>
    </location>
</feature>
<feature type="compositionally biased region" description="Polar residues" evidence="1">
    <location>
        <begin position="970"/>
        <end position="982"/>
    </location>
</feature>
<accession>A0ABD3FTH7</accession>
<feature type="region of interest" description="Disordered" evidence="1">
    <location>
        <begin position="360"/>
        <end position="421"/>
    </location>
</feature>
<dbReference type="AlphaFoldDB" id="A0ABD3FTH7"/>
<name>A0ABD3FTH7_9STRA</name>